<sequence length="150" mass="16993">MLSYSAGGPYKPDQPPRSKTFSHTASYKPPKKMKSLTIFLFSLLVLIATTAADEITKRKRLIECANKELDKENAGWKLQGDELEKLKKIIDDEVLKEPLKSHTAEEQAKVLKEIEDAGKKDLPKVSVKQLDKIMAKLKEHSMHCAKEMRS</sequence>
<dbReference type="EMBL" id="MKZY01000009">
    <property type="protein sequence ID" value="OOO05394.1"/>
    <property type="molecule type" value="Genomic_DNA"/>
</dbReference>
<evidence type="ECO:0000256" key="1">
    <source>
        <dbReference type="SAM" id="MobiDB-lite"/>
    </source>
</evidence>
<dbReference type="Proteomes" id="UP000190312">
    <property type="component" value="Unassembled WGS sequence"/>
</dbReference>
<proteinExistence type="predicted"/>
<dbReference type="AlphaFoldDB" id="A0A1S9D984"/>
<evidence type="ECO:0000313" key="2">
    <source>
        <dbReference type="EMBL" id="OOO05394.1"/>
    </source>
</evidence>
<reference evidence="2 3" key="1">
    <citation type="submission" date="2016-10" db="EMBL/GenBank/DDBJ databases">
        <title>Genome sequencing of Aspergillus oryzae BCC7051.</title>
        <authorList>
            <person name="Thammarongtham C."/>
            <person name="Vorapreeda T."/>
            <person name="Nookaew I."/>
            <person name="Srisuk T."/>
            <person name="Land M."/>
            <person name="Jeennor S."/>
            <person name="Laoteng K."/>
        </authorList>
    </citation>
    <scope>NUCLEOTIDE SEQUENCE [LARGE SCALE GENOMIC DNA]</scope>
    <source>
        <strain evidence="2 3">BCC7051</strain>
    </source>
</reference>
<evidence type="ECO:0000313" key="3">
    <source>
        <dbReference type="Proteomes" id="UP000190312"/>
    </source>
</evidence>
<protein>
    <submittedName>
        <fullName evidence="2">Uncharacterized protein</fullName>
    </submittedName>
</protein>
<accession>A0A1S9D984</accession>
<name>A0A1S9D984_ASPOZ</name>
<comment type="caution">
    <text evidence="2">The sequence shown here is derived from an EMBL/GenBank/DDBJ whole genome shotgun (WGS) entry which is preliminary data.</text>
</comment>
<gene>
    <name evidence="2" type="ORF">OAory_01069100</name>
</gene>
<organism evidence="2 3">
    <name type="scientific">Aspergillus oryzae</name>
    <name type="common">Yellow koji mold</name>
    <dbReference type="NCBI Taxonomy" id="5062"/>
    <lineage>
        <taxon>Eukaryota</taxon>
        <taxon>Fungi</taxon>
        <taxon>Dikarya</taxon>
        <taxon>Ascomycota</taxon>
        <taxon>Pezizomycotina</taxon>
        <taxon>Eurotiomycetes</taxon>
        <taxon>Eurotiomycetidae</taxon>
        <taxon>Eurotiales</taxon>
        <taxon>Aspergillaceae</taxon>
        <taxon>Aspergillus</taxon>
        <taxon>Aspergillus subgen. Circumdati</taxon>
    </lineage>
</organism>
<dbReference type="VEuPathDB" id="FungiDB:AO090120000368"/>
<feature type="region of interest" description="Disordered" evidence="1">
    <location>
        <begin position="1"/>
        <end position="27"/>
    </location>
</feature>